<dbReference type="InterPro" id="IPR036179">
    <property type="entry name" value="Ig-like_dom_sf"/>
</dbReference>
<sequence length="387" mass="41152">MDMASASTSRSSNLLCYFLFVILSSVVYVLAQSVNVSVQPGPPSQLREGGVVTLRCEVRDLNPVTQFLSWSAFLSRAPQVLTWEAEIYSTVDDPSYSVVNSNTDGVVVHNLVINPVGTSHSGAYKCRVMQTQTWKSVVLTEARIDISVYPAGAFPSCSPSGAAEVSEGAQMSCSVTTDVLNVRVTKASSDNEEYWNAEKLSPGIRLISSVSSTDDRVTYNCSSVPAGFPDVTLTCQIGPLSLLSVPSLTTTAESTQDISTNPPPKSPTPDAPGASPTTPGSRPTQSAGAPVSEFSPSDSPLTLTKPLDANAKPPVPDPPQAEKSPNSATESPSPKPKAPVSSRALTAFLVILVITVLVITIVAFVLERRKRKRPSETERVDYHKVQA</sequence>
<dbReference type="SUPFAM" id="SSF48726">
    <property type="entry name" value="Immunoglobulin"/>
    <property type="match status" value="1"/>
</dbReference>
<keyword evidence="5" id="KW-1185">Reference proteome</keyword>
<dbReference type="KEGG" id="aplc:110979013"/>
<keyword evidence="2" id="KW-0472">Membrane</keyword>
<dbReference type="OMA" id="AINIITC"/>
<dbReference type="GeneID" id="110979013"/>
<dbReference type="Proteomes" id="UP000694845">
    <property type="component" value="Unplaced"/>
</dbReference>
<accession>A0A8B7YES9</accession>
<feature type="transmembrane region" description="Helical" evidence="2">
    <location>
        <begin position="344"/>
        <end position="366"/>
    </location>
</feature>
<feature type="compositionally biased region" description="Polar residues" evidence="1">
    <location>
        <begin position="275"/>
        <end position="287"/>
    </location>
</feature>
<name>A0A8B7YES9_ACAPL</name>
<feature type="region of interest" description="Disordered" evidence="1">
    <location>
        <begin position="251"/>
        <end position="339"/>
    </location>
</feature>
<keyword evidence="3" id="KW-0732">Signal</keyword>
<dbReference type="InterPro" id="IPR003599">
    <property type="entry name" value="Ig_sub"/>
</dbReference>
<feature type="signal peptide" evidence="3">
    <location>
        <begin position="1"/>
        <end position="31"/>
    </location>
</feature>
<evidence type="ECO:0000313" key="5">
    <source>
        <dbReference type="Proteomes" id="UP000694845"/>
    </source>
</evidence>
<proteinExistence type="predicted"/>
<feature type="domain" description="Ig-like" evidence="4">
    <location>
        <begin position="34"/>
        <end position="147"/>
    </location>
</feature>
<dbReference type="AlphaFoldDB" id="A0A8B7YES9"/>
<feature type="chain" id="PRO_5034116643" evidence="3">
    <location>
        <begin position="32"/>
        <end position="387"/>
    </location>
</feature>
<evidence type="ECO:0000256" key="2">
    <source>
        <dbReference type="SAM" id="Phobius"/>
    </source>
</evidence>
<dbReference type="RefSeq" id="XP_022090146.1">
    <property type="nucleotide sequence ID" value="XM_022234454.1"/>
</dbReference>
<gene>
    <name evidence="6" type="primary">LOC110979013</name>
</gene>
<evidence type="ECO:0000259" key="4">
    <source>
        <dbReference type="PROSITE" id="PS50835"/>
    </source>
</evidence>
<keyword evidence="2" id="KW-0812">Transmembrane</keyword>
<evidence type="ECO:0000256" key="1">
    <source>
        <dbReference type="SAM" id="MobiDB-lite"/>
    </source>
</evidence>
<dbReference type="Gene3D" id="2.60.40.10">
    <property type="entry name" value="Immunoglobulins"/>
    <property type="match status" value="1"/>
</dbReference>
<reference evidence="6" key="1">
    <citation type="submission" date="2025-08" db="UniProtKB">
        <authorList>
            <consortium name="RefSeq"/>
        </authorList>
    </citation>
    <scope>IDENTIFICATION</scope>
</reference>
<dbReference type="InterPro" id="IPR013783">
    <property type="entry name" value="Ig-like_fold"/>
</dbReference>
<feature type="compositionally biased region" description="Pro residues" evidence="1">
    <location>
        <begin position="261"/>
        <end position="270"/>
    </location>
</feature>
<dbReference type="InterPro" id="IPR007110">
    <property type="entry name" value="Ig-like_dom"/>
</dbReference>
<dbReference type="OrthoDB" id="10615599at2759"/>
<evidence type="ECO:0000313" key="6">
    <source>
        <dbReference type="RefSeq" id="XP_022090146.1"/>
    </source>
</evidence>
<evidence type="ECO:0000256" key="3">
    <source>
        <dbReference type="SAM" id="SignalP"/>
    </source>
</evidence>
<dbReference type="PROSITE" id="PS50835">
    <property type="entry name" value="IG_LIKE"/>
    <property type="match status" value="1"/>
</dbReference>
<organism evidence="5 6">
    <name type="scientific">Acanthaster planci</name>
    <name type="common">Crown-of-thorns starfish</name>
    <dbReference type="NCBI Taxonomy" id="133434"/>
    <lineage>
        <taxon>Eukaryota</taxon>
        <taxon>Metazoa</taxon>
        <taxon>Echinodermata</taxon>
        <taxon>Eleutherozoa</taxon>
        <taxon>Asterozoa</taxon>
        <taxon>Asteroidea</taxon>
        <taxon>Valvatacea</taxon>
        <taxon>Valvatida</taxon>
        <taxon>Acanthasteridae</taxon>
        <taxon>Acanthaster</taxon>
    </lineage>
</organism>
<dbReference type="SMART" id="SM00409">
    <property type="entry name" value="IG"/>
    <property type="match status" value="1"/>
</dbReference>
<protein>
    <submittedName>
        <fullName evidence="6">Transcription initiation factor TFIID subunit 12-like</fullName>
    </submittedName>
</protein>
<keyword evidence="2" id="KW-1133">Transmembrane helix</keyword>